<feature type="chain" id="PRO_5009027784" description="1,3-beta-glucanosyltransferase" evidence="10">
    <location>
        <begin position="21"/>
        <end position="460"/>
    </location>
</feature>
<keyword evidence="6 10" id="KW-0732">Signal</keyword>
<accession>A0A1E4TNQ4</accession>
<dbReference type="OrthoDB" id="421038at2759"/>
<dbReference type="Proteomes" id="UP000094236">
    <property type="component" value="Unassembled WGS sequence"/>
</dbReference>
<keyword evidence="8" id="KW-0325">Glycoprotein</keyword>
<evidence type="ECO:0000256" key="11">
    <source>
        <dbReference type="SAM" id="MobiDB-lite"/>
    </source>
</evidence>
<evidence type="ECO:0000256" key="5">
    <source>
        <dbReference type="ARBA" id="ARBA00022679"/>
    </source>
</evidence>
<evidence type="ECO:0000256" key="6">
    <source>
        <dbReference type="ARBA" id="ARBA00022729"/>
    </source>
</evidence>
<dbReference type="AlphaFoldDB" id="A0A1E4TNQ4"/>
<evidence type="ECO:0000256" key="4">
    <source>
        <dbReference type="ARBA" id="ARBA00022622"/>
    </source>
</evidence>
<evidence type="ECO:0000256" key="7">
    <source>
        <dbReference type="ARBA" id="ARBA00023136"/>
    </source>
</evidence>
<dbReference type="EC" id="2.4.1.-" evidence="10"/>
<dbReference type="GO" id="GO:0031505">
    <property type="term" value="P:fungal-type cell wall organization"/>
    <property type="evidence" value="ECO:0007669"/>
    <property type="project" value="TreeGrafter"/>
</dbReference>
<dbReference type="GO" id="GO:0098552">
    <property type="term" value="C:side of membrane"/>
    <property type="evidence" value="ECO:0007669"/>
    <property type="project" value="UniProtKB-KW"/>
</dbReference>
<keyword evidence="5 10" id="KW-0808">Transferase</keyword>
<comment type="similarity">
    <text evidence="3 10">Belongs to the glycosyl hydrolase 72 family.</text>
</comment>
<keyword evidence="12" id="KW-0812">Transmembrane</keyword>
<dbReference type="FunFam" id="3.20.20.80:FF:000032">
    <property type="entry name" value="1,3-beta-glucanosyltransferase"/>
    <property type="match status" value="1"/>
</dbReference>
<dbReference type="PANTHER" id="PTHR31468:SF5">
    <property type="entry name" value="1,3-BETA-GLUCANOSYLTRANSFERASE GAS5"/>
    <property type="match status" value="1"/>
</dbReference>
<dbReference type="InterPro" id="IPR017853">
    <property type="entry name" value="GH"/>
</dbReference>
<protein>
    <recommendedName>
        <fullName evidence="10">1,3-beta-glucanosyltransferase</fullName>
        <ecNumber evidence="10">2.4.1.-</ecNumber>
    </recommendedName>
</protein>
<feature type="signal peptide" evidence="10">
    <location>
        <begin position="1"/>
        <end position="20"/>
    </location>
</feature>
<dbReference type="EMBL" id="KV454018">
    <property type="protein sequence ID" value="ODV93395.1"/>
    <property type="molecule type" value="Genomic_DNA"/>
</dbReference>
<evidence type="ECO:0000256" key="10">
    <source>
        <dbReference type="RuleBase" id="RU361209"/>
    </source>
</evidence>
<sequence>MKVLQLVQALLATSVLAVQAVPIINVTGNAFFDSESGDRFYIRGVDYQPGGSSNLSDPLADETTCERDIPVFTDLGINTIRVYSVDNSKNHDACMKLLEEAEIYVILDVNTPDAAISRTCPSGSYNAEYLQNVFATIDSFQNFTNVLGFFAGNEVINSVNTTDAAPYVKAVVRDMKNYMDARSYRAIPVGYSSADIASIRLDIAEYFNCGNDSTARIDFLGVNDYSWCGYSSFTTSGYAEKVELYSGYSIPIFLSEFGCNEVTGSRPFTEVGAIYSTEMSSVFSGGLVYEYSEESNDYGLVDIVSSTNVTKLTDFYNLKDEFEETDDPSGDGGYSDSYNYSTCPDWDVTTTLPSMPEGAEKYLTSGAGTGEGFEASTEYCDSEDDEETSDSSSSSTSKTASATASAAASSSVSSSSSSSSSSSAAGVTFSAPSIFKISEFNSFATAIATVAIFVGFTFLF</sequence>
<evidence type="ECO:0000256" key="12">
    <source>
        <dbReference type="SAM" id="Phobius"/>
    </source>
</evidence>
<evidence type="ECO:0000256" key="1">
    <source>
        <dbReference type="ARBA" id="ARBA00004196"/>
    </source>
</evidence>
<keyword evidence="4 10" id="KW-0336">GPI-anchor</keyword>
<dbReference type="Gene3D" id="3.20.20.80">
    <property type="entry name" value="Glycosidases"/>
    <property type="match status" value="1"/>
</dbReference>
<evidence type="ECO:0000256" key="8">
    <source>
        <dbReference type="ARBA" id="ARBA00023180"/>
    </source>
</evidence>
<evidence type="ECO:0000313" key="14">
    <source>
        <dbReference type="Proteomes" id="UP000094236"/>
    </source>
</evidence>
<organism evidence="13 14">
    <name type="scientific">Pachysolen tannophilus NRRL Y-2460</name>
    <dbReference type="NCBI Taxonomy" id="669874"/>
    <lineage>
        <taxon>Eukaryota</taxon>
        <taxon>Fungi</taxon>
        <taxon>Dikarya</taxon>
        <taxon>Ascomycota</taxon>
        <taxon>Saccharomycotina</taxon>
        <taxon>Pichiomycetes</taxon>
        <taxon>Pachysolenaceae</taxon>
        <taxon>Pachysolen</taxon>
    </lineage>
</organism>
<keyword evidence="9 10" id="KW-0449">Lipoprotein</keyword>
<feature type="compositionally biased region" description="Acidic residues" evidence="11">
    <location>
        <begin position="380"/>
        <end position="389"/>
    </location>
</feature>
<gene>
    <name evidence="13" type="ORF">PACTADRAFT_46901</name>
</gene>
<feature type="region of interest" description="Disordered" evidence="11">
    <location>
        <begin position="357"/>
        <end position="398"/>
    </location>
</feature>
<dbReference type="GO" id="GO:0042124">
    <property type="term" value="F:1,3-beta-glucanosyltransferase activity"/>
    <property type="evidence" value="ECO:0007669"/>
    <property type="project" value="EnsemblFungi"/>
</dbReference>
<reference evidence="14" key="1">
    <citation type="submission" date="2016-05" db="EMBL/GenBank/DDBJ databases">
        <title>Comparative genomics of biotechnologically important yeasts.</title>
        <authorList>
            <consortium name="DOE Joint Genome Institute"/>
            <person name="Riley R."/>
            <person name="Haridas S."/>
            <person name="Wolfe K.H."/>
            <person name="Lopes M.R."/>
            <person name="Hittinger C.T."/>
            <person name="Goker M."/>
            <person name="Salamov A."/>
            <person name="Wisecaver J."/>
            <person name="Long T.M."/>
            <person name="Aerts A.L."/>
            <person name="Barry K."/>
            <person name="Choi C."/>
            <person name="Clum A."/>
            <person name="Coughlan A.Y."/>
            <person name="Deshpande S."/>
            <person name="Douglass A.P."/>
            <person name="Hanson S.J."/>
            <person name="Klenk H.-P."/>
            <person name="Labutti K."/>
            <person name="Lapidus A."/>
            <person name="Lindquist E."/>
            <person name="Lipzen A."/>
            <person name="Meier-Kolthoff J.P."/>
            <person name="Ohm R.A."/>
            <person name="Otillar R.P."/>
            <person name="Pangilinan J."/>
            <person name="Peng Y."/>
            <person name="Rokas A."/>
            <person name="Rosa C.A."/>
            <person name="Scheuner C."/>
            <person name="Sibirny A.A."/>
            <person name="Slot J.C."/>
            <person name="Stielow J.B."/>
            <person name="Sun H."/>
            <person name="Kurtzman C.P."/>
            <person name="Blackwell M."/>
            <person name="Grigoriev I.V."/>
            <person name="Jeffries T.W."/>
        </authorList>
    </citation>
    <scope>NUCLEOTIDE SEQUENCE [LARGE SCALE GENOMIC DNA]</scope>
    <source>
        <strain evidence="14">NRRL Y-2460</strain>
    </source>
</reference>
<dbReference type="GO" id="GO:0009277">
    <property type="term" value="C:fungal-type cell wall"/>
    <property type="evidence" value="ECO:0007669"/>
    <property type="project" value="EnsemblFungi"/>
</dbReference>
<dbReference type="GO" id="GO:0005886">
    <property type="term" value="C:plasma membrane"/>
    <property type="evidence" value="ECO:0007669"/>
    <property type="project" value="UniProtKB-SubCell"/>
</dbReference>
<evidence type="ECO:0000256" key="9">
    <source>
        <dbReference type="ARBA" id="ARBA00023288"/>
    </source>
</evidence>
<comment type="subcellular location">
    <subcellularLocation>
        <location evidence="1">Cell envelope</location>
    </subcellularLocation>
    <subcellularLocation>
        <location evidence="10">Cell membrane</location>
        <topology evidence="10">Lipid-anchor</topology>
        <topology evidence="10">GPI-anchor</topology>
    </subcellularLocation>
    <subcellularLocation>
        <location evidence="2">Membrane</location>
        <topology evidence="2">Lipid-anchor</topology>
        <topology evidence="2">GPI-anchor</topology>
    </subcellularLocation>
</comment>
<dbReference type="PANTHER" id="PTHR31468">
    <property type="entry name" value="1,3-BETA-GLUCANOSYLTRANSFERASE GAS1"/>
    <property type="match status" value="1"/>
</dbReference>
<dbReference type="STRING" id="669874.A0A1E4TNQ4"/>
<proteinExistence type="inferred from homology"/>
<comment type="function">
    <text evidence="10">Splits internally a 1,3-beta-glucan molecule and transfers the newly generated reducing end (the donor) to the non-reducing end of another 1,3-beta-glucan molecule (the acceptor) forming a 1,3-beta linkage, resulting in the elongation of 1,3-beta-glucan chains in the cell wall.</text>
</comment>
<name>A0A1E4TNQ4_PACTA</name>
<keyword evidence="14" id="KW-1185">Reference proteome</keyword>
<keyword evidence="12" id="KW-1133">Transmembrane helix</keyword>
<feature type="transmembrane region" description="Helical" evidence="12">
    <location>
        <begin position="440"/>
        <end position="459"/>
    </location>
</feature>
<dbReference type="GO" id="GO:0071970">
    <property type="term" value="P:fungal-type cell wall (1-&gt;3)-beta-D-glucan biosynthetic process"/>
    <property type="evidence" value="ECO:0007669"/>
    <property type="project" value="TreeGrafter"/>
</dbReference>
<evidence type="ECO:0000256" key="2">
    <source>
        <dbReference type="ARBA" id="ARBA00004589"/>
    </source>
</evidence>
<dbReference type="SUPFAM" id="SSF51445">
    <property type="entry name" value="(Trans)glycosidases"/>
    <property type="match status" value="1"/>
</dbReference>
<evidence type="ECO:0000313" key="13">
    <source>
        <dbReference type="EMBL" id="ODV93395.1"/>
    </source>
</evidence>
<dbReference type="InterPro" id="IPR004886">
    <property type="entry name" value="Glucanosyltransferase"/>
</dbReference>
<keyword evidence="7 10" id="KW-0472">Membrane</keyword>
<evidence type="ECO:0000256" key="3">
    <source>
        <dbReference type="ARBA" id="ARBA00007528"/>
    </source>
</evidence>
<dbReference type="Pfam" id="PF03198">
    <property type="entry name" value="Glyco_hydro_72"/>
    <property type="match status" value="1"/>
</dbReference>